<evidence type="ECO:0000313" key="9">
    <source>
        <dbReference type="Proteomes" id="UP000248544"/>
    </source>
</evidence>
<dbReference type="SUPFAM" id="SSF88659">
    <property type="entry name" value="Sigma3 and sigma4 domains of RNA polymerase sigma factors"/>
    <property type="match status" value="1"/>
</dbReference>
<dbReference type="GO" id="GO:0003677">
    <property type="term" value="F:DNA binding"/>
    <property type="evidence" value="ECO:0007669"/>
    <property type="project" value="UniProtKB-KW"/>
</dbReference>
<dbReference type="GO" id="GO:0006352">
    <property type="term" value="P:DNA-templated transcription initiation"/>
    <property type="evidence" value="ECO:0007669"/>
    <property type="project" value="InterPro"/>
</dbReference>
<evidence type="ECO:0000256" key="1">
    <source>
        <dbReference type="ARBA" id="ARBA00010641"/>
    </source>
</evidence>
<evidence type="ECO:0000256" key="5">
    <source>
        <dbReference type="ARBA" id="ARBA00023163"/>
    </source>
</evidence>
<reference evidence="8 9" key="1">
    <citation type="submission" date="2018-01" db="EMBL/GenBank/DDBJ databases">
        <title>Draft genome sequence of Sphaerisporangium sp. 7K107.</title>
        <authorList>
            <person name="Sahin N."/>
            <person name="Saygin H."/>
            <person name="Ay H."/>
        </authorList>
    </citation>
    <scope>NUCLEOTIDE SEQUENCE [LARGE SCALE GENOMIC DNA]</scope>
    <source>
        <strain evidence="8 9">7K107</strain>
    </source>
</reference>
<dbReference type="PANTHER" id="PTHR43133:SF8">
    <property type="entry name" value="RNA POLYMERASE SIGMA FACTOR HI_1459-RELATED"/>
    <property type="match status" value="1"/>
</dbReference>
<evidence type="ECO:0000256" key="2">
    <source>
        <dbReference type="ARBA" id="ARBA00023015"/>
    </source>
</evidence>
<dbReference type="Pfam" id="PF04542">
    <property type="entry name" value="Sigma70_r2"/>
    <property type="match status" value="1"/>
</dbReference>
<dbReference type="AlphaFoldDB" id="A0A2W2HH45"/>
<keyword evidence="9" id="KW-1185">Reference proteome</keyword>
<dbReference type="InterPro" id="IPR013324">
    <property type="entry name" value="RNA_pol_sigma_r3/r4-like"/>
</dbReference>
<feature type="domain" description="RNA polymerase sigma factor 70 region 4 type 2" evidence="7">
    <location>
        <begin position="108"/>
        <end position="147"/>
    </location>
</feature>
<dbReference type="InterPro" id="IPR007627">
    <property type="entry name" value="RNA_pol_sigma70_r2"/>
</dbReference>
<name>A0A2W2HH45_9ACTN</name>
<dbReference type="EMBL" id="POUA01000107">
    <property type="protein sequence ID" value="PZG45437.1"/>
    <property type="molecule type" value="Genomic_DNA"/>
</dbReference>
<sequence length="164" mass="18172">MYDAALPEVYGYLLARCGQRSLAEELTAETFLAAVEALRRRPPPGGLSTAWLVGVARHKLIDHWRRAEREERGLRLAGGLRSGDVEDPWDVRLDALLAREVLMDLAGHHRAALTLRYLDGLSVPEVAKVMGRTVHATEALLVRARRAFRAGYEESFGGKGDRDG</sequence>
<accession>A0A2W2HH45</accession>
<dbReference type="Proteomes" id="UP000248544">
    <property type="component" value="Unassembled WGS sequence"/>
</dbReference>
<organism evidence="8 9">
    <name type="scientific">Spongiactinospora gelatinilytica</name>
    <dbReference type="NCBI Taxonomy" id="2666298"/>
    <lineage>
        <taxon>Bacteria</taxon>
        <taxon>Bacillati</taxon>
        <taxon>Actinomycetota</taxon>
        <taxon>Actinomycetes</taxon>
        <taxon>Streptosporangiales</taxon>
        <taxon>Streptosporangiaceae</taxon>
        <taxon>Spongiactinospora</taxon>
    </lineage>
</organism>
<dbReference type="GO" id="GO:0016987">
    <property type="term" value="F:sigma factor activity"/>
    <property type="evidence" value="ECO:0007669"/>
    <property type="project" value="UniProtKB-KW"/>
</dbReference>
<keyword evidence="5" id="KW-0804">Transcription</keyword>
<dbReference type="Pfam" id="PF08281">
    <property type="entry name" value="Sigma70_r4_2"/>
    <property type="match status" value="1"/>
</dbReference>
<dbReference type="PANTHER" id="PTHR43133">
    <property type="entry name" value="RNA POLYMERASE ECF-TYPE SIGMA FACTO"/>
    <property type="match status" value="1"/>
</dbReference>
<evidence type="ECO:0000259" key="6">
    <source>
        <dbReference type="Pfam" id="PF04542"/>
    </source>
</evidence>
<dbReference type="NCBIfam" id="TIGR02937">
    <property type="entry name" value="sigma70-ECF"/>
    <property type="match status" value="1"/>
</dbReference>
<dbReference type="InterPro" id="IPR036388">
    <property type="entry name" value="WH-like_DNA-bd_sf"/>
</dbReference>
<keyword evidence="4" id="KW-0238">DNA-binding</keyword>
<dbReference type="InterPro" id="IPR014284">
    <property type="entry name" value="RNA_pol_sigma-70_dom"/>
</dbReference>
<dbReference type="SUPFAM" id="SSF88946">
    <property type="entry name" value="Sigma2 domain of RNA polymerase sigma factors"/>
    <property type="match status" value="1"/>
</dbReference>
<comment type="caution">
    <text evidence="8">The sequence shown here is derived from an EMBL/GenBank/DDBJ whole genome shotgun (WGS) entry which is preliminary data.</text>
</comment>
<dbReference type="InterPro" id="IPR013325">
    <property type="entry name" value="RNA_pol_sigma_r2"/>
</dbReference>
<protein>
    <submittedName>
        <fullName evidence="8">RNA polymerase subunit sigma-24</fullName>
    </submittedName>
</protein>
<proteinExistence type="inferred from homology"/>
<dbReference type="InterPro" id="IPR013249">
    <property type="entry name" value="RNA_pol_sigma70_r4_t2"/>
</dbReference>
<evidence type="ECO:0000256" key="4">
    <source>
        <dbReference type="ARBA" id="ARBA00023125"/>
    </source>
</evidence>
<evidence type="ECO:0000256" key="3">
    <source>
        <dbReference type="ARBA" id="ARBA00023082"/>
    </source>
</evidence>
<comment type="similarity">
    <text evidence="1">Belongs to the sigma-70 factor family. ECF subfamily.</text>
</comment>
<gene>
    <name evidence="8" type="ORF">C1I98_15610</name>
</gene>
<evidence type="ECO:0000313" key="8">
    <source>
        <dbReference type="EMBL" id="PZG45437.1"/>
    </source>
</evidence>
<keyword evidence="3" id="KW-0731">Sigma factor</keyword>
<dbReference type="Gene3D" id="1.10.1740.10">
    <property type="match status" value="1"/>
</dbReference>
<keyword evidence="2" id="KW-0805">Transcription regulation</keyword>
<evidence type="ECO:0000259" key="7">
    <source>
        <dbReference type="Pfam" id="PF08281"/>
    </source>
</evidence>
<dbReference type="Gene3D" id="1.10.10.10">
    <property type="entry name" value="Winged helix-like DNA-binding domain superfamily/Winged helix DNA-binding domain"/>
    <property type="match status" value="1"/>
</dbReference>
<feature type="domain" description="RNA polymerase sigma-70 region 2" evidence="6">
    <location>
        <begin position="1"/>
        <end position="69"/>
    </location>
</feature>
<dbReference type="InterPro" id="IPR039425">
    <property type="entry name" value="RNA_pol_sigma-70-like"/>
</dbReference>